<proteinExistence type="inferred from homology"/>
<accession>A0AAU9FHN4</accession>
<dbReference type="PIRSF" id="PIRSF016393">
    <property type="entry name" value="Enh_rudimentary"/>
    <property type="match status" value="1"/>
</dbReference>
<dbReference type="EMBL" id="AP029264">
    <property type="protein sequence ID" value="BFF95248.1"/>
    <property type="molecule type" value="Genomic_DNA"/>
</dbReference>
<dbReference type="Proteomes" id="UP001500889">
    <property type="component" value="Chromosome U"/>
</dbReference>
<gene>
    <name evidence="2" type="ORF">DMAD_12693</name>
</gene>
<evidence type="ECO:0000313" key="2">
    <source>
        <dbReference type="EMBL" id="BFF95248.1"/>
    </source>
</evidence>
<protein>
    <submittedName>
        <fullName evidence="2">Protein enhancer of rudimentary-like</fullName>
    </submittedName>
</protein>
<evidence type="ECO:0000313" key="3">
    <source>
        <dbReference type="Proteomes" id="UP001500889"/>
    </source>
</evidence>
<reference evidence="2 3" key="1">
    <citation type="submission" date="2024-02" db="EMBL/GenBank/DDBJ databases">
        <title>A chromosome-level genome assembly of Drosophila madeirensis, a fruit fly species endemic to Madeira island.</title>
        <authorList>
            <person name="Tomihara K."/>
            <person name="Llopart A."/>
            <person name="Yamamoto D."/>
        </authorList>
    </citation>
    <scope>NUCLEOTIDE SEQUENCE [LARGE SCALE GENOMIC DNA]</scope>
    <source>
        <strain evidence="2 3">RF1</strain>
    </source>
</reference>
<dbReference type="InterPro" id="IPR000781">
    <property type="entry name" value="ERH"/>
</dbReference>
<organism evidence="2 3">
    <name type="scientific">Drosophila madeirensis</name>
    <name type="common">Fruit fly</name>
    <dbReference type="NCBI Taxonomy" id="30013"/>
    <lineage>
        <taxon>Eukaryota</taxon>
        <taxon>Metazoa</taxon>
        <taxon>Ecdysozoa</taxon>
        <taxon>Arthropoda</taxon>
        <taxon>Hexapoda</taxon>
        <taxon>Insecta</taxon>
        <taxon>Pterygota</taxon>
        <taxon>Neoptera</taxon>
        <taxon>Endopterygota</taxon>
        <taxon>Diptera</taxon>
        <taxon>Brachycera</taxon>
        <taxon>Muscomorpha</taxon>
        <taxon>Ephydroidea</taxon>
        <taxon>Drosophilidae</taxon>
        <taxon>Drosophila</taxon>
        <taxon>Sophophora</taxon>
    </lineage>
</organism>
<evidence type="ECO:0000256" key="1">
    <source>
        <dbReference type="ARBA" id="ARBA00007491"/>
    </source>
</evidence>
<name>A0AAU9FHN4_DROMD</name>
<comment type="similarity">
    <text evidence="1">Belongs to the E(R) family.</text>
</comment>
<dbReference type="AlphaFoldDB" id="A0AAU9FHN4"/>
<dbReference type="PANTHER" id="PTHR12373:SF0">
    <property type="entry name" value="ENHANCER OF RUDIMENTARY HOMOLOG"/>
    <property type="match status" value="1"/>
</dbReference>
<dbReference type="SUPFAM" id="SSF143875">
    <property type="entry name" value="ERH-like"/>
    <property type="match status" value="1"/>
</dbReference>
<sequence length="99" mass="11704">MSHTILLVQPGACPQSRTFCDYESLNECMEGVCKSYEDHLKKLYPNKRTIKYEIGQLFDFIDTMRDICCLVYQKTTRTYAPFNKKWIKDKLYVMLRSAS</sequence>
<dbReference type="InterPro" id="IPR035912">
    <property type="entry name" value="EHR_sf"/>
</dbReference>
<keyword evidence="3" id="KW-1185">Reference proteome</keyword>
<dbReference type="Pfam" id="PF01133">
    <property type="entry name" value="ER"/>
    <property type="match status" value="1"/>
</dbReference>
<dbReference type="Gene3D" id="3.30.2260.10">
    <property type="entry name" value="Enhancer of rudimentary"/>
    <property type="match status" value="1"/>
</dbReference>
<dbReference type="PANTHER" id="PTHR12373">
    <property type="entry name" value="ENHANCER OF RUDIMENTARY ERH"/>
    <property type="match status" value="1"/>
</dbReference>